<reference evidence="1 2" key="1">
    <citation type="submission" date="2016-11" db="EMBL/GenBank/DDBJ databases">
        <title>The macronuclear genome of Stentor coeruleus: a giant cell with tiny introns.</title>
        <authorList>
            <person name="Slabodnick M."/>
            <person name="Ruby J.G."/>
            <person name="Reiff S.B."/>
            <person name="Swart E.C."/>
            <person name="Gosai S."/>
            <person name="Prabakaran S."/>
            <person name="Witkowska E."/>
            <person name="Larue G.E."/>
            <person name="Fisher S."/>
            <person name="Freeman R.M."/>
            <person name="Gunawardena J."/>
            <person name="Chu W."/>
            <person name="Stover N.A."/>
            <person name="Gregory B.D."/>
            <person name="Nowacki M."/>
            <person name="Derisi J."/>
            <person name="Roy S.W."/>
            <person name="Marshall W.F."/>
            <person name="Sood P."/>
        </authorList>
    </citation>
    <scope>NUCLEOTIDE SEQUENCE [LARGE SCALE GENOMIC DNA]</scope>
    <source>
        <strain evidence="1">WM001</strain>
    </source>
</reference>
<dbReference type="AlphaFoldDB" id="A0A1R2C361"/>
<evidence type="ECO:0000313" key="2">
    <source>
        <dbReference type="Proteomes" id="UP000187209"/>
    </source>
</evidence>
<dbReference type="Proteomes" id="UP000187209">
    <property type="component" value="Unassembled WGS sequence"/>
</dbReference>
<protein>
    <submittedName>
        <fullName evidence="1">Uncharacterized protein</fullName>
    </submittedName>
</protein>
<sequence>MCYLPITVDLHQANYKETLLENYKKMHSEYVFTSRSEIIIKRTLAFAQLTREFKHYPLEKLLCEISCEMMLSEIEITVFSIYLNRFMLPEKPNCLYVMLYVLGLAAKSYFLSDLECIGRYIDVKIPGFLGFYNTWMFKNDRLLAISLIDLNKTFKILTKIPFDTAYVEYNYYVDSILENAPASVYKKPFWSDITILEPGDGEPLPDQPLLVPSLSMLPGLCEMPDFPFLVSAFSITSNPSLELI</sequence>
<keyword evidence="2" id="KW-1185">Reference proteome</keyword>
<proteinExistence type="predicted"/>
<comment type="caution">
    <text evidence="1">The sequence shown here is derived from an EMBL/GenBank/DDBJ whole genome shotgun (WGS) entry which is preliminary data.</text>
</comment>
<name>A0A1R2C361_9CILI</name>
<accession>A0A1R2C361</accession>
<organism evidence="1 2">
    <name type="scientific">Stentor coeruleus</name>
    <dbReference type="NCBI Taxonomy" id="5963"/>
    <lineage>
        <taxon>Eukaryota</taxon>
        <taxon>Sar</taxon>
        <taxon>Alveolata</taxon>
        <taxon>Ciliophora</taxon>
        <taxon>Postciliodesmatophora</taxon>
        <taxon>Heterotrichea</taxon>
        <taxon>Heterotrichida</taxon>
        <taxon>Stentoridae</taxon>
        <taxon>Stentor</taxon>
    </lineage>
</organism>
<evidence type="ECO:0000313" key="1">
    <source>
        <dbReference type="EMBL" id="OMJ83399.1"/>
    </source>
</evidence>
<gene>
    <name evidence="1" type="ORF">SteCoe_15664</name>
</gene>
<dbReference type="EMBL" id="MPUH01000305">
    <property type="protein sequence ID" value="OMJ83399.1"/>
    <property type="molecule type" value="Genomic_DNA"/>
</dbReference>